<feature type="domain" description="Core-binding (CB)" evidence="6">
    <location>
        <begin position="70"/>
        <end position="149"/>
    </location>
</feature>
<dbReference type="HOGENOM" id="CLU_027562_44_0_6"/>
<evidence type="ECO:0000256" key="2">
    <source>
        <dbReference type="ARBA" id="ARBA00023125"/>
    </source>
</evidence>
<evidence type="ECO:0000256" key="1">
    <source>
        <dbReference type="ARBA" id="ARBA00022908"/>
    </source>
</evidence>
<dbReference type="PANTHER" id="PTHR30349:SF93">
    <property type="entry name" value="FELS-2 PROPHAGE PROTEIN"/>
    <property type="match status" value="1"/>
</dbReference>
<dbReference type="PANTHER" id="PTHR30349">
    <property type="entry name" value="PHAGE INTEGRASE-RELATED"/>
    <property type="match status" value="1"/>
</dbReference>
<evidence type="ECO:0000256" key="3">
    <source>
        <dbReference type="ARBA" id="ARBA00023172"/>
    </source>
</evidence>
<dbReference type="PROSITE" id="PS51900">
    <property type="entry name" value="CB"/>
    <property type="match status" value="1"/>
</dbReference>
<keyword evidence="2 4" id="KW-0238">DNA-binding</keyword>
<dbReference type="InterPro" id="IPR050090">
    <property type="entry name" value="Tyrosine_recombinase_XerCD"/>
</dbReference>
<evidence type="ECO:0000259" key="5">
    <source>
        <dbReference type="PROSITE" id="PS51898"/>
    </source>
</evidence>
<keyword evidence="1" id="KW-0229">DNA integration</keyword>
<dbReference type="GO" id="GO:0003677">
    <property type="term" value="F:DNA binding"/>
    <property type="evidence" value="ECO:0007669"/>
    <property type="project" value="UniProtKB-UniRule"/>
</dbReference>
<sequence>MKYAVTSSGGFMSVKKLDDGRYEVDIRPTGRNGKRIRRKFDKKSEAMAFEKHTQYNHHSKEWLSKPTDKRQLSELKELWWKLKGKHEEHGQSYLRKIERFETMTGNPCAFQITKSLITQYCAQRRGEGIKPTTINRDLITLGGMFTTLIESELYNGEHPFRGFKKLKEQTAETGYLTLEEIDALLAALSGDNRKIAVLCLSTGARWGEAARLKAENVIHNRVSFVKTKTNTPRTVPISDDVAAYVVGKARGFLFPKASYADFRRILKEVKPDLPAGQATHALRHSFATHFMINGGNIITLQRILGHTKIAQTMVYAHFAPQYLQDAISLNPLKGANGGKSVHNVSTP</sequence>
<dbReference type="Gene3D" id="1.10.443.10">
    <property type="entry name" value="Intergrase catalytic core"/>
    <property type="match status" value="1"/>
</dbReference>
<evidence type="ECO:0000256" key="4">
    <source>
        <dbReference type="PROSITE-ProRule" id="PRU01248"/>
    </source>
</evidence>
<name>G8LQ67_9ENTR</name>
<evidence type="ECO:0000313" key="8">
    <source>
        <dbReference type="Proteomes" id="UP000007838"/>
    </source>
</evidence>
<dbReference type="CDD" id="cd00796">
    <property type="entry name" value="INT_Rci_Hp1_C"/>
    <property type="match status" value="1"/>
</dbReference>
<dbReference type="InterPro" id="IPR011010">
    <property type="entry name" value="DNA_brk_join_enz"/>
</dbReference>
<dbReference type="InterPro" id="IPR002104">
    <property type="entry name" value="Integrase_catalytic"/>
</dbReference>
<dbReference type="PROSITE" id="PS51898">
    <property type="entry name" value="TYR_RECOMBINASE"/>
    <property type="match status" value="1"/>
</dbReference>
<protein>
    <submittedName>
        <fullName evidence="7">Tyrosine recombinase xerC</fullName>
    </submittedName>
</protein>
<dbReference type="InterPro" id="IPR057084">
    <property type="entry name" value="Int_N"/>
</dbReference>
<dbReference type="KEGG" id="eec:EcWSU1_02280"/>
<organism evidence="7 8">
    <name type="scientific">Enterobacter ludwigii</name>
    <dbReference type="NCBI Taxonomy" id="299767"/>
    <lineage>
        <taxon>Bacteria</taxon>
        <taxon>Pseudomonadati</taxon>
        <taxon>Pseudomonadota</taxon>
        <taxon>Gammaproteobacteria</taxon>
        <taxon>Enterobacterales</taxon>
        <taxon>Enterobacteriaceae</taxon>
        <taxon>Enterobacter</taxon>
        <taxon>Enterobacter cloacae complex</taxon>
    </lineage>
</organism>
<dbReference type="Proteomes" id="UP000007838">
    <property type="component" value="Chromosome"/>
</dbReference>
<gene>
    <name evidence="7" type="primary">xerC</name>
    <name evidence="7" type="ORF">EcWSU1_02280</name>
</gene>
<dbReference type="Pfam" id="PF24624">
    <property type="entry name" value="Int_N"/>
    <property type="match status" value="1"/>
</dbReference>
<dbReference type="InterPro" id="IPR013762">
    <property type="entry name" value="Integrase-like_cat_sf"/>
</dbReference>
<feature type="domain" description="Tyr recombinase" evidence="5">
    <location>
        <begin position="171"/>
        <end position="328"/>
    </location>
</feature>
<dbReference type="AlphaFoldDB" id="G8LQ67"/>
<dbReference type="InterPro" id="IPR044068">
    <property type="entry name" value="CB"/>
</dbReference>
<proteinExistence type="predicted"/>
<dbReference type="Pfam" id="PF00589">
    <property type="entry name" value="Phage_integrase"/>
    <property type="match status" value="1"/>
</dbReference>
<evidence type="ECO:0000259" key="6">
    <source>
        <dbReference type="PROSITE" id="PS51900"/>
    </source>
</evidence>
<reference evidence="7 8" key="1">
    <citation type="journal article" date="2011" name="Stand. Genomic Sci.">
        <title>Complete genome of the onion pathogen Enterobacter cloacae EcWSU1.</title>
        <authorList>
            <person name="Humann J.L."/>
            <person name="Wildung M."/>
            <person name="Cheng C.H."/>
            <person name="Lee T."/>
            <person name="Stewart J.E."/>
            <person name="Drew J.C."/>
            <person name="Triplett E.W."/>
            <person name="Main D."/>
            <person name="Schroeder B.K."/>
        </authorList>
    </citation>
    <scope>NUCLEOTIDE SEQUENCE [LARGE SCALE GENOMIC DNA]</scope>
    <source>
        <strain evidence="7 8">EcWSU1</strain>
    </source>
</reference>
<accession>G8LQ67</accession>
<dbReference type="eggNOG" id="COG4974">
    <property type="taxonomic scope" value="Bacteria"/>
</dbReference>
<keyword evidence="3" id="KW-0233">DNA recombination</keyword>
<dbReference type="SUPFAM" id="SSF56349">
    <property type="entry name" value="DNA breaking-rejoining enzymes"/>
    <property type="match status" value="1"/>
</dbReference>
<dbReference type="GO" id="GO:0006310">
    <property type="term" value="P:DNA recombination"/>
    <property type="evidence" value="ECO:0007669"/>
    <property type="project" value="UniProtKB-KW"/>
</dbReference>
<dbReference type="GO" id="GO:0015074">
    <property type="term" value="P:DNA integration"/>
    <property type="evidence" value="ECO:0007669"/>
    <property type="project" value="UniProtKB-KW"/>
</dbReference>
<evidence type="ECO:0000313" key="7">
    <source>
        <dbReference type="EMBL" id="AEW73715.1"/>
    </source>
</evidence>
<dbReference type="EMBL" id="CP002886">
    <property type="protein sequence ID" value="AEW73715.1"/>
    <property type="molecule type" value="Genomic_DNA"/>
</dbReference>